<evidence type="ECO:0000256" key="2">
    <source>
        <dbReference type="ARBA" id="ARBA00022475"/>
    </source>
</evidence>
<comment type="pathway">
    <text evidence="11">Cell wall biogenesis; peptidoglycan biosynthesis.</text>
</comment>
<protein>
    <recommendedName>
        <fullName evidence="11">Peptidoglycan glycosyltransferase MrdB</fullName>
        <shortName evidence="11">PGT</shortName>
        <ecNumber evidence="11">2.4.99.28</ecNumber>
    </recommendedName>
    <alternativeName>
        <fullName evidence="11">Cell elongation protein RodA</fullName>
    </alternativeName>
    <alternativeName>
        <fullName evidence="11">Cell wall polymerase</fullName>
    </alternativeName>
    <alternativeName>
        <fullName evidence="11">Peptidoglycan polymerase</fullName>
        <shortName evidence="11">PG polymerase</shortName>
    </alternativeName>
</protein>
<feature type="transmembrane region" description="Helical" evidence="11">
    <location>
        <begin position="190"/>
        <end position="206"/>
    </location>
</feature>
<dbReference type="GO" id="GO:0008360">
    <property type="term" value="P:regulation of cell shape"/>
    <property type="evidence" value="ECO:0007669"/>
    <property type="project" value="UniProtKB-KW"/>
</dbReference>
<dbReference type="UniPathway" id="UPA00219"/>
<feature type="transmembrane region" description="Helical" evidence="11">
    <location>
        <begin position="104"/>
        <end position="124"/>
    </location>
</feature>
<proteinExistence type="inferred from homology"/>
<dbReference type="GO" id="GO:0071555">
    <property type="term" value="P:cell wall organization"/>
    <property type="evidence" value="ECO:0007669"/>
    <property type="project" value="UniProtKB-KW"/>
</dbReference>
<dbReference type="Pfam" id="PF01098">
    <property type="entry name" value="FTSW_RODA_SPOVE"/>
    <property type="match status" value="1"/>
</dbReference>
<dbReference type="Proteomes" id="UP000019464">
    <property type="component" value="Unassembled WGS sequence"/>
</dbReference>
<dbReference type="HAMAP" id="MF_02079">
    <property type="entry name" value="PGT_RodA"/>
    <property type="match status" value="1"/>
</dbReference>
<dbReference type="PANTHER" id="PTHR30474:SF1">
    <property type="entry name" value="PEPTIDOGLYCAN GLYCOSYLTRANSFERASE MRDB"/>
    <property type="match status" value="1"/>
</dbReference>
<accession>W9USB5</accession>
<dbReference type="GO" id="GO:0032153">
    <property type="term" value="C:cell division site"/>
    <property type="evidence" value="ECO:0007669"/>
    <property type="project" value="TreeGrafter"/>
</dbReference>
<reference evidence="13" key="1">
    <citation type="submission" date="2012-11" db="EMBL/GenBank/DDBJ databases">
        <authorList>
            <person name="Singh A."/>
            <person name="Pinnaka A.K."/>
            <person name="Vaidya B."/>
        </authorList>
    </citation>
    <scope>NUCLEOTIDE SEQUENCE [LARGE SCALE GENOMIC DNA]</scope>
    <source>
        <strain evidence="13">AK23</strain>
    </source>
</reference>
<evidence type="ECO:0000256" key="11">
    <source>
        <dbReference type="HAMAP-Rule" id="MF_02079"/>
    </source>
</evidence>
<name>W9USB5_9GAMM</name>
<dbReference type="InterPro" id="IPR018365">
    <property type="entry name" value="Cell_cycle_FtsW-rel_CS"/>
</dbReference>
<dbReference type="STRING" id="1229521.D791_02892"/>
<reference evidence="12 13" key="2">
    <citation type="journal article" date="2015" name="Syst. Appl. Microbiol.">
        <title>Nitrincola nitratireducens sp. nov. isolated from a haloalkaline crater lake.</title>
        <authorList>
            <person name="Singh A."/>
            <person name="Vaidya B."/>
            <person name="Tanuku N.R."/>
            <person name="Pinnaka A.K."/>
        </authorList>
    </citation>
    <scope>NUCLEOTIDE SEQUENCE [LARGE SCALE GENOMIC DNA]</scope>
    <source>
        <strain evidence="12 13">AK23</strain>
    </source>
</reference>
<comment type="similarity">
    <text evidence="11">Belongs to the SEDS family. MrdB/RodA subfamily.</text>
</comment>
<feature type="transmembrane region" description="Helical" evidence="11">
    <location>
        <begin position="213"/>
        <end position="232"/>
    </location>
</feature>
<evidence type="ECO:0000256" key="10">
    <source>
        <dbReference type="ARBA" id="ARBA00023316"/>
    </source>
</evidence>
<dbReference type="EC" id="2.4.99.28" evidence="11"/>
<evidence type="ECO:0000256" key="1">
    <source>
        <dbReference type="ARBA" id="ARBA00004141"/>
    </source>
</evidence>
<keyword evidence="6 11" id="KW-0133">Cell shape</keyword>
<evidence type="ECO:0000256" key="7">
    <source>
        <dbReference type="ARBA" id="ARBA00022984"/>
    </source>
</evidence>
<gene>
    <name evidence="11 12" type="primary">mrdB</name>
    <name evidence="11" type="synonym">rodA</name>
    <name evidence="12" type="ORF">D791_02892</name>
</gene>
<evidence type="ECO:0000256" key="8">
    <source>
        <dbReference type="ARBA" id="ARBA00022989"/>
    </source>
</evidence>
<feature type="transmembrane region" description="Helical" evidence="11">
    <location>
        <begin position="301"/>
        <end position="322"/>
    </location>
</feature>
<sequence>MDAWLSGNYTLDDEGEMHEHRDFQRTMPGAKAHFQRSKSLWSYTCLDAWMLLLLCVLCGFGLYVLYSASGQDITYVERQAVRMGAGFLLMIFLAQINPKVFMRVAPWLYVAGVALLVAVLLFGVQAKGAQRWIALPGFRFQPSELMKLVLPMTLAAYIVRQSLPPTLVRLLVSLVLLAVPMLLIMKQPDLGTSFLIAASGIFVILLSGVYWRYVFLALGAAGAALPVLWSFMKEYQKQRVMTFINPESDPLGAGWNIIQSKTAIGSGGLSGKGWMQGTQSQLNFLPESHTDFIIAVIGEELGMRGIVVLMCIYLLIILRGLLIAVRAQDSFSRLLAGSITLTFFIYVLVNVGMVTGLMPVVGVPLPMVSYGGTSIVTLMAGFGILMSIYSHPQLRRH</sequence>
<evidence type="ECO:0000313" key="13">
    <source>
        <dbReference type="Proteomes" id="UP000019464"/>
    </source>
</evidence>
<evidence type="ECO:0000256" key="9">
    <source>
        <dbReference type="ARBA" id="ARBA00023136"/>
    </source>
</evidence>
<evidence type="ECO:0000256" key="4">
    <source>
        <dbReference type="ARBA" id="ARBA00022679"/>
    </source>
</evidence>
<keyword evidence="10 11" id="KW-0961">Cell wall biogenesis/degradation</keyword>
<keyword evidence="7 11" id="KW-0573">Peptidoglycan synthesis</keyword>
<evidence type="ECO:0000256" key="3">
    <source>
        <dbReference type="ARBA" id="ARBA00022676"/>
    </source>
</evidence>
<keyword evidence="9 11" id="KW-0472">Membrane</keyword>
<keyword evidence="13" id="KW-1185">Reference proteome</keyword>
<keyword evidence="8 11" id="KW-1133">Transmembrane helix</keyword>
<dbReference type="InterPro" id="IPR011923">
    <property type="entry name" value="RodA/MrdB"/>
</dbReference>
<dbReference type="GO" id="GO:0008955">
    <property type="term" value="F:peptidoglycan glycosyltransferase activity"/>
    <property type="evidence" value="ECO:0007669"/>
    <property type="project" value="UniProtKB-UniRule"/>
</dbReference>
<evidence type="ECO:0000256" key="6">
    <source>
        <dbReference type="ARBA" id="ARBA00022960"/>
    </source>
</evidence>
<dbReference type="InterPro" id="IPR001182">
    <property type="entry name" value="FtsW/RodA"/>
</dbReference>
<keyword evidence="2 11" id="KW-1003">Cell membrane</keyword>
<keyword evidence="3 11" id="KW-0328">Glycosyltransferase</keyword>
<dbReference type="NCBIfam" id="TIGR02210">
    <property type="entry name" value="rodA_shape"/>
    <property type="match status" value="1"/>
</dbReference>
<dbReference type="AlphaFoldDB" id="W9USB5"/>
<dbReference type="GO" id="GO:0051301">
    <property type="term" value="P:cell division"/>
    <property type="evidence" value="ECO:0007669"/>
    <property type="project" value="InterPro"/>
</dbReference>
<feature type="transmembrane region" description="Helical" evidence="11">
    <location>
        <begin position="167"/>
        <end position="184"/>
    </location>
</feature>
<evidence type="ECO:0000313" key="12">
    <source>
        <dbReference type="EMBL" id="EXJ10123.1"/>
    </source>
</evidence>
<dbReference type="GO" id="GO:0005886">
    <property type="term" value="C:plasma membrane"/>
    <property type="evidence" value="ECO:0007669"/>
    <property type="project" value="UniProtKB-SubCell"/>
</dbReference>
<keyword evidence="11" id="KW-0997">Cell inner membrane</keyword>
<dbReference type="EMBL" id="AONB01000016">
    <property type="protein sequence ID" value="EXJ10123.1"/>
    <property type="molecule type" value="Genomic_DNA"/>
</dbReference>
<comment type="function">
    <text evidence="11">Peptidoglycan polymerase that is essential for cell wall elongation.</text>
</comment>
<dbReference type="GO" id="GO:0015648">
    <property type="term" value="F:lipid-linked peptidoglycan transporter activity"/>
    <property type="evidence" value="ECO:0007669"/>
    <property type="project" value="TreeGrafter"/>
</dbReference>
<dbReference type="PANTHER" id="PTHR30474">
    <property type="entry name" value="CELL CYCLE PROTEIN"/>
    <property type="match status" value="1"/>
</dbReference>
<organism evidence="12 13">
    <name type="scientific">Nitrincola nitratireducens</name>
    <dbReference type="NCBI Taxonomy" id="1229521"/>
    <lineage>
        <taxon>Bacteria</taxon>
        <taxon>Pseudomonadati</taxon>
        <taxon>Pseudomonadota</taxon>
        <taxon>Gammaproteobacteria</taxon>
        <taxon>Oceanospirillales</taxon>
        <taxon>Oceanospirillaceae</taxon>
        <taxon>Nitrincola</taxon>
    </lineage>
</organism>
<dbReference type="PATRIC" id="fig|1229521.3.peg.2926"/>
<dbReference type="GO" id="GO:0009252">
    <property type="term" value="P:peptidoglycan biosynthetic process"/>
    <property type="evidence" value="ECO:0007669"/>
    <property type="project" value="UniProtKB-UniRule"/>
</dbReference>
<keyword evidence="4 11" id="KW-0808">Transferase</keyword>
<dbReference type="PROSITE" id="PS00428">
    <property type="entry name" value="FTSW_RODA_SPOVE"/>
    <property type="match status" value="1"/>
</dbReference>
<feature type="transmembrane region" description="Helical" evidence="11">
    <location>
        <begin position="367"/>
        <end position="389"/>
    </location>
</feature>
<feature type="transmembrane region" description="Helical" evidence="11">
    <location>
        <begin position="80"/>
        <end position="98"/>
    </location>
</feature>
<evidence type="ECO:0000256" key="5">
    <source>
        <dbReference type="ARBA" id="ARBA00022692"/>
    </source>
</evidence>
<comment type="subcellular location">
    <subcellularLocation>
        <location evidence="11">Cell inner membrane</location>
        <topology evidence="11">Multi-pass membrane protein</topology>
    </subcellularLocation>
    <subcellularLocation>
        <location evidence="1">Membrane</location>
        <topology evidence="1">Multi-pass membrane protein</topology>
    </subcellularLocation>
</comment>
<comment type="catalytic activity">
    <reaction evidence="11">
        <text>[GlcNAc-(1-&gt;4)-Mur2Ac(oyl-L-Ala-gamma-D-Glu-L-Lys-D-Ala-D-Ala)](n)-di-trans,octa-cis-undecaprenyl diphosphate + beta-D-GlcNAc-(1-&gt;4)-Mur2Ac(oyl-L-Ala-gamma-D-Glu-L-Lys-D-Ala-D-Ala)-di-trans,octa-cis-undecaprenyl diphosphate = [GlcNAc-(1-&gt;4)-Mur2Ac(oyl-L-Ala-gamma-D-Glu-L-Lys-D-Ala-D-Ala)](n+1)-di-trans,octa-cis-undecaprenyl diphosphate + di-trans,octa-cis-undecaprenyl diphosphate + H(+)</text>
        <dbReference type="Rhea" id="RHEA:23708"/>
        <dbReference type="Rhea" id="RHEA-COMP:9602"/>
        <dbReference type="Rhea" id="RHEA-COMP:9603"/>
        <dbReference type="ChEBI" id="CHEBI:15378"/>
        <dbReference type="ChEBI" id="CHEBI:58405"/>
        <dbReference type="ChEBI" id="CHEBI:60033"/>
        <dbReference type="ChEBI" id="CHEBI:78435"/>
        <dbReference type="EC" id="2.4.99.28"/>
    </reaction>
</comment>
<feature type="transmembrane region" description="Helical" evidence="11">
    <location>
        <begin position="334"/>
        <end position="361"/>
    </location>
</feature>
<keyword evidence="5 11" id="KW-0812">Transmembrane</keyword>
<feature type="transmembrane region" description="Helical" evidence="11">
    <location>
        <begin position="48"/>
        <end position="68"/>
    </location>
</feature>
<comment type="caution">
    <text evidence="12">The sequence shown here is derived from an EMBL/GenBank/DDBJ whole genome shotgun (WGS) entry which is preliminary data.</text>
</comment>